<organism evidence="1 2">
    <name type="scientific">Nocardiopsis metallicus</name>
    <dbReference type="NCBI Taxonomy" id="179819"/>
    <lineage>
        <taxon>Bacteria</taxon>
        <taxon>Bacillati</taxon>
        <taxon>Actinomycetota</taxon>
        <taxon>Actinomycetes</taxon>
        <taxon>Streptosporangiales</taxon>
        <taxon>Nocardiopsidaceae</taxon>
        <taxon>Nocardiopsis</taxon>
    </lineage>
</organism>
<keyword evidence="2" id="KW-1185">Reference proteome</keyword>
<name>A0A840WWA4_9ACTN</name>
<gene>
    <name evidence="1" type="ORF">HNR07_007016</name>
</gene>
<evidence type="ECO:0000313" key="1">
    <source>
        <dbReference type="EMBL" id="MBB5495797.1"/>
    </source>
</evidence>
<comment type="caution">
    <text evidence="1">The sequence shown here is derived from an EMBL/GenBank/DDBJ whole genome shotgun (WGS) entry which is preliminary data.</text>
</comment>
<protein>
    <submittedName>
        <fullName evidence="1">Uncharacterized protein</fullName>
    </submittedName>
</protein>
<accession>A0A840WWA4</accession>
<dbReference type="EMBL" id="JACHDO010000002">
    <property type="protein sequence ID" value="MBB5495797.1"/>
    <property type="molecule type" value="Genomic_DNA"/>
</dbReference>
<reference evidence="1 2" key="1">
    <citation type="submission" date="2020-08" db="EMBL/GenBank/DDBJ databases">
        <title>Sequencing the genomes of 1000 actinobacteria strains.</title>
        <authorList>
            <person name="Klenk H.-P."/>
        </authorList>
    </citation>
    <scope>NUCLEOTIDE SEQUENCE [LARGE SCALE GENOMIC DNA]</scope>
    <source>
        <strain evidence="1 2">DSM 44598</strain>
    </source>
</reference>
<dbReference type="RefSeq" id="WP_184373184.1">
    <property type="nucleotide sequence ID" value="NZ_JACHDO010000002.1"/>
</dbReference>
<evidence type="ECO:0000313" key="2">
    <source>
        <dbReference type="Proteomes" id="UP000579647"/>
    </source>
</evidence>
<dbReference type="Proteomes" id="UP000579647">
    <property type="component" value="Unassembled WGS sequence"/>
</dbReference>
<dbReference type="AlphaFoldDB" id="A0A840WWA4"/>
<sequence length="96" mass="10455">MNRNSNELTEDEHALLAHIHRAGEPVEANSFFAGMNTETGRRATERQVKLYEAYVSLWQRDLIESAIPADGLHADRMVPTKAGVAALRAAGGVPQG</sequence>
<proteinExistence type="predicted"/>